<dbReference type="SUPFAM" id="SSF47741">
    <property type="entry name" value="CO dehydrogenase ISP C-domain like"/>
    <property type="match status" value="1"/>
</dbReference>
<dbReference type="RefSeq" id="WP_095982846.1">
    <property type="nucleotide sequence ID" value="NZ_CP022163.1"/>
</dbReference>
<evidence type="ECO:0000313" key="8">
    <source>
        <dbReference type="EMBL" id="ATB30091.1"/>
    </source>
</evidence>
<dbReference type="PROSITE" id="PS00197">
    <property type="entry name" value="2FE2S_FER_1"/>
    <property type="match status" value="1"/>
</dbReference>
<dbReference type="CDD" id="cd00207">
    <property type="entry name" value="fer2"/>
    <property type="match status" value="1"/>
</dbReference>
<dbReference type="InterPro" id="IPR012675">
    <property type="entry name" value="Beta-grasp_dom_sf"/>
</dbReference>
<feature type="domain" description="2Fe-2S ferredoxin-type" evidence="7">
    <location>
        <begin position="71"/>
        <end position="147"/>
    </location>
</feature>
<dbReference type="KEGG" id="mbd:MEBOL_003546"/>
<dbReference type="InterPro" id="IPR001041">
    <property type="entry name" value="2Fe-2S_ferredoxin-type"/>
</dbReference>
<proteinExistence type="predicted"/>
<dbReference type="InterPro" id="IPR006058">
    <property type="entry name" value="2Fe2S_fd_BS"/>
</dbReference>
<dbReference type="FunFam" id="1.10.150.120:FF:000003">
    <property type="entry name" value="Carbon monoxide dehydrogenase, small subunit"/>
    <property type="match status" value="1"/>
</dbReference>
<dbReference type="InterPro" id="IPR036010">
    <property type="entry name" value="2Fe-2S_ferredoxin-like_sf"/>
</dbReference>
<dbReference type="PANTHER" id="PTHR45331:SF2">
    <property type="entry name" value="OXIDOREDUCTASE WITH IRON-SULFUR SUBUNIT"/>
    <property type="match status" value="1"/>
</dbReference>
<gene>
    <name evidence="8" type="ORF">MEBOL_003546</name>
</gene>
<evidence type="ECO:0000256" key="6">
    <source>
        <dbReference type="SAM" id="MobiDB-lite"/>
    </source>
</evidence>
<evidence type="ECO:0000256" key="2">
    <source>
        <dbReference type="ARBA" id="ARBA00022723"/>
    </source>
</evidence>
<keyword evidence="9" id="KW-1185">Reference proteome</keyword>
<dbReference type="GO" id="GO:0016903">
    <property type="term" value="F:oxidoreductase activity, acting on the aldehyde or oxo group of donors"/>
    <property type="evidence" value="ECO:0007669"/>
    <property type="project" value="TreeGrafter"/>
</dbReference>
<dbReference type="Gene3D" id="3.10.20.30">
    <property type="match status" value="1"/>
</dbReference>
<dbReference type="Proteomes" id="UP000217289">
    <property type="component" value="Chromosome"/>
</dbReference>
<name>A0A250IG17_9BACT</name>
<evidence type="ECO:0000256" key="5">
    <source>
        <dbReference type="ARBA" id="ARBA00023014"/>
    </source>
</evidence>
<sequence>MSDPNRPPHMGAPCDTPHEPDDETRLTRREFVGTAVAGGALLASGLLSPASVEAASSKVPPGLDGPPVPPVSLTLQVNGQEKELTLEPRVSLLDALRENLGLSGTKKGCDMGQCGACTVLVDGRRVVSCLTLAVMQRGKSITTIEGLAQGDTLHPMQAAFLSHDGFQCGYCTPGQIMSAVGFTKEPWGPSDADIREGMCGNLCRCGAYPNIVAAVREARAQKA</sequence>
<dbReference type="InterPro" id="IPR006311">
    <property type="entry name" value="TAT_signal"/>
</dbReference>
<reference evidence="8 9" key="1">
    <citation type="submission" date="2017-06" db="EMBL/GenBank/DDBJ databases">
        <authorList>
            <person name="Kim H.J."/>
            <person name="Triplett B.A."/>
        </authorList>
    </citation>
    <scope>NUCLEOTIDE SEQUENCE [LARGE SCALE GENOMIC DNA]</scope>
    <source>
        <strain evidence="8 9">DSM 14713</strain>
    </source>
</reference>
<evidence type="ECO:0000313" key="9">
    <source>
        <dbReference type="Proteomes" id="UP000217289"/>
    </source>
</evidence>
<dbReference type="FunFam" id="3.10.20.30:FF:000020">
    <property type="entry name" value="Xanthine dehydrogenase iron-sulfur subunit"/>
    <property type="match status" value="1"/>
</dbReference>
<keyword evidence="5" id="KW-0411">Iron-sulfur</keyword>
<evidence type="ECO:0000256" key="1">
    <source>
        <dbReference type="ARBA" id="ARBA00022714"/>
    </source>
</evidence>
<dbReference type="AlphaFoldDB" id="A0A250IG17"/>
<evidence type="ECO:0000259" key="7">
    <source>
        <dbReference type="PROSITE" id="PS51085"/>
    </source>
</evidence>
<keyword evidence="1" id="KW-0001">2Fe-2S</keyword>
<dbReference type="PANTHER" id="PTHR45331">
    <property type="entry name" value="OXIDOREDUCTASE, IRON-SULPHUR BINDING SUBUNIT-RELATED-RELATED"/>
    <property type="match status" value="1"/>
</dbReference>
<keyword evidence="3" id="KW-0560">Oxidoreductase</keyword>
<dbReference type="PROSITE" id="PS51085">
    <property type="entry name" value="2FE2S_FER_2"/>
    <property type="match status" value="1"/>
</dbReference>
<dbReference type="InterPro" id="IPR052914">
    <property type="entry name" value="Aldehyde_Oxdr_Iron-Sulfur"/>
</dbReference>
<dbReference type="SUPFAM" id="SSF54292">
    <property type="entry name" value="2Fe-2S ferredoxin-like"/>
    <property type="match status" value="1"/>
</dbReference>
<dbReference type="GO" id="GO:0051537">
    <property type="term" value="F:2 iron, 2 sulfur cluster binding"/>
    <property type="evidence" value="ECO:0007669"/>
    <property type="project" value="UniProtKB-KW"/>
</dbReference>
<dbReference type="Pfam" id="PF00111">
    <property type="entry name" value="Fer2"/>
    <property type="match status" value="1"/>
</dbReference>
<organism evidence="8 9">
    <name type="scientific">Melittangium boletus DSM 14713</name>
    <dbReference type="NCBI Taxonomy" id="1294270"/>
    <lineage>
        <taxon>Bacteria</taxon>
        <taxon>Pseudomonadati</taxon>
        <taxon>Myxococcota</taxon>
        <taxon>Myxococcia</taxon>
        <taxon>Myxococcales</taxon>
        <taxon>Cystobacterineae</taxon>
        <taxon>Archangiaceae</taxon>
        <taxon>Melittangium</taxon>
    </lineage>
</organism>
<protein>
    <submittedName>
        <fullName evidence="8">Carbon monoxide dehydrogenase</fullName>
    </submittedName>
</protein>
<keyword evidence="2" id="KW-0479">Metal-binding</keyword>
<dbReference type="EMBL" id="CP022163">
    <property type="protein sequence ID" value="ATB30091.1"/>
    <property type="molecule type" value="Genomic_DNA"/>
</dbReference>
<dbReference type="PROSITE" id="PS51318">
    <property type="entry name" value="TAT"/>
    <property type="match status" value="1"/>
</dbReference>
<dbReference type="Pfam" id="PF01799">
    <property type="entry name" value="Fer2_2"/>
    <property type="match status" value="1"/>
</dbReference>
<dbReference type="InterPro" id="IPR036884">
    <property type="entry name" value="2Fe-2S-bd_dom_sf"/>
</dbReference>
<evidence type="ECO:0000256" key="3">
    <source>
        <dbReference type="ARBA" id="ARBA00023002"/>
    </source>
</evidence>
<accession>A0A250IG17</accession>
<evidence type="ECO:0000256" key="4">
    <source>
        <dbReference type="ARBA" id="ARBA00023004"/>
    </source>
</evidence>
<dbReference type="Gene3D" id="1.10.150.120">
    <property type="entry name" value="[2Fe-2S]-binding domain"/>
    <property type="match status" value="1"/>
</dbReference>
<dbReference type="OrthoDB" id="9775084at2"/>
<dbReference type="InterPro" id="IPR002888">
    <property type="entry name" value="2Fe-2S-bd"/>
</dbReference>
<feature type="region of interest" description="Disordered" evidence="6">
    <location>
        <begin position="1"/>
        <end position="23"/>
    </location>
</feature>
<keyword evidence="4" id="KW-0408">Iron</keyword>
<dbReference type="GO" id="GO:0046872">
    <property type="term" value="F:metal ion binding"/>
    <property type="evidence" value="ECO:0007669"/>
    <property type="project" value="UniProtKB-KW"/>
</dbReference>